<dbReference type="AlphaFoldDB" id="A0A2G9G4F4"/>
<name>A0A2G9G4F4_9LAMI</name>
<dbReference type="PANTHER" id="PTHR38932:SF1">
    <property type="entry name" value="DUF4005 DOMAIN-CONTAINING PROTEIN"/>
    <property type="match status" value="1"/>
</dbReference>
<organism evidence="1 2">
    <name type="scientific">Handroanthus impetiginosus</name>
    <dbReference type="NCBI Taxonomy" id="429701"/>
    <lineage>
        <taxon>Eukaryota</taxon>
        <taxon>Viridiplantae</taxon>
        <taxon>Streptophyta</taxon>
        <taxon>Embryophyta</taxon>
        <taxon>Tracheophyta</taxon>
        <taxon>Spermatophyta</taxon>
        <taxon>Magnoliopsida</taxon>
        <taxon>eudicotyledons</taxon>
        <taxon>Gunneridae</taxon>
        <taxon>Pentapetalae</taxon>
        <taxon>asterids</taxon>
        <taxon>lamiids</taxon>
        <taxon>Lamiales</taxon>
        <taxon>Bignoniaceae</taxon>
        <taxon>Crescentiina</taxon>
        <taxon>Tabebuia alliance</taxon>
        <taxon>Handroanthus</taxon>
    </lineage>
</organism>
<dbReference type="OrthoDB" id="1867172at2759"/>
<dbReference type="PANTHER" id="PTHR38932">
    <property type="entry name" value="BNAC03G64660D PROTEIN"/>
    <property type="match status" value="1"/>
</dbReference>
<sequence length="195" mass="22050">MLFPFPAFLILKLGIMKHLKERMYPKVKVREQNEGADQYDYGKSSLQSLKAFEWLSLDHASPSCDDSPQSVVRIPGSYVPTSPSPCLIPSKEETNKKKWTIWGKNQKSVRATLAPRVRAVLSSPENDRISRSKTQTRRELLSDLKSHNSCQNRHTKCKFSTTHSAEVFGPNNKGSIECKNDMRTKEGKSLGNRIG</sequence>
<evidence type="ECO:0000313" key="2">
    <source>
        <dbReference type="Proteomes" id="UP000231279"/>
    </source>
</evidence>
<dbReference type="EMBL" id="NKXS01007104">
    <property type="protein sequence ID" value="PIN00197.1"/>
    <property type="molecule type" value="Genomic_DNA"/>
</dbReference>
<evidence type="ECO:0000313" key="1">
    <source>
        <dbReference type="EMBL" id="PIN00197.1"/>
    </source>
</evidence>
<reference evidence="2" key="1">
    <citation type="journal article" date="2018" name="Gigascience">
        <title>Genome assembly of the Pink Ipe (Handroanthus impetiginosus, Bignoniaceae), a highly valued, ecologically keystone Neotropical timber forest tree.</title>
        <authorList>
            <person name="Silva-Junior O.B."/>
            <person name="Grattapaglia D."/>
            <person name="Novaes E."/>
            <person name="Collevatti R.G."/>
        </authorList>
    </citation>
    <scope>NUCLEOTIDE SEQUENCE [LARGE SCALE GENOMIC DNA]</scope>
    <source>
        <strain evidence="2">cv. UFG-1</strain>
    </source>
</reference>
<proteinExistence type="predicted"/>
<protein>
    <submittedName>
        <fullName evidence="1">Uncharacterized protein</fullName>
    </submittedName>
</protein>
<accession>A0A2G9G4F4</accession>
<dbReference type="Proteomes" id="UP000231279">
    <property type="component" value="Unassembled WGS sequence"/>
</dbReference>
<keyword evidence="2" id="KW-1185">Reference proteome</keyword>
<comment type="caution">
    <text evidence="1">The sequence shown here is derived from an EMBL/GenBank/DDBJ whole genome shotgun (WGS) entry which is preliminary data.</text>
</comment>
<gene>
    <name evidence="1" type="ORF">CDL12_27298</name>
</gene>